<dbReference type="InterPro" id="IPR004869">
    <property type="entry name" value="MMPL_dom"/>
</dbReference>
<feature type="transmembrane region" description="Helical" evidence="6">
    <location>
        <begin position="640"/>
        <end position="659"/>
    </location>
</feature>
<feature type="transmembrane region" description="Helical" evidence="6">
    <location>
        <begin position="254"/>
        <end position="270"/>
    </location>
</feature>
<dbReference type="EMBL" id="LVJS01000051">
    <property type="protein sequence ID" value="KZC23034.1"/>
    <property type="molecule type" value="Genomic_DNA"/>
</dbReference>
<comment type="caution">
    <text evidence="8">The sequence shown here is derived from an EMBL/GenBank/DDBJ whole genome shotgun (WGS) entry which is preliminary data.</text>
</comment>
<protein>
    <submittedName>
        <fullName evidence="8">Xanthomonadin transporter</fullName>
    </submittedName>
</protein>
<sequence>MPERALSMRRGARAALLIGWLLALAGLGWMISQRLHVSTDLRSFMPAPTTPDQRLLMEQVGEGPGSRLLLLSIRGQSDARLAALSQGLAAALKNDARYSQVLNGSFDLGALDERLLPYRYLLSPTLDTQPLDQAYLADQLQQRLDDLSSPAASLLKGLLPRDPTLEVLQLAERWAPAKSPQLREGVWFSPQDEALLLVQTAAAGFDPGAQQQAIDGIRQAFAALPGSAGATLELSGPGYFSVVAAAQTRHQADWIGRISTVGFIALLLLAYRSIGSLLLSALPIASAALAGIAVLTVAFPAVHGITLAFGFTLLGVAQEYPIRVLSHRRAGEDALASVRTLWPLLLTAIASACIAYLAFYASGVNGLKQLALFTIVGLLVAGFSTRYLLPHLLPRRVHDVAGMHWLIQARTFVDRLPRPRWIPLVVAAAIVAMLVLARGPFWQDNLAALTPLPPELLQRDARLREALGAPDVRYLLVLEAPSAQGVLELSERLQPKADALLAQHAADALELPSRYLPSVAVQRERQATLPDRATLQHVLDQALQGLPFRADLFRPFVDDVQTARRLPPLTPERYAQTPLGQRLAAMLVERDGHWLGLGTVSGVHDVAALQALGADSHGAVRLLDLKAASESLVVDYRTRILQALAAAALLLVLTIALALRSLRRAWHVLAPMTLATFLVLAVERVAGVEISLFHLVALILAGGLGLHYALFFERDTGDAAEQRRTLHATIVCVLSALLVFGMLAWATIPVLRAIGLTVSLGVAFHFCLSILMAPHARQD</sequence>
<dbReference type="eggNOG" id="COG4258">
    <property type="taxonomic scope" value="Bacteria"/>
</dbReference>
<evidence type="ECO:0000259" key="7">
    <source>
        <dbReference type="Pfam" id="PF03176"/>
    </source>
</evidence>
<evidence type="ECO:0000313" key="9">
    <source>
        <dbReference type="Proteomes" id="UP000076131"/>
    </source>
</evidence>
<evidence type="ECO:0000256" key="1">
    <source>
        <dbReference type="ARBA" id="ARBA00004651"/>
    </source>
</evidence>
<accession>A0A154QFL5</accession>
<keyword evidence="9" id="KW-1185">Reference proteome</keyword>
<evidence type="ECO:0000256" key="5">
    <source>
        <dbReference type="ARBA" id="ARBA00023136"/>
    </source>
</evidence>
<reference evidence="8 9" key="1">
    <citation type="journal article" date="2016" name="MBio">
        <title>Lateral Gene Transfer in a Heavy Metal-Contaminated-Groundwater Microbial Community.</title>
        <authorList>
            <person name="Hemme C.L."/>
            <person name="Green S.J."/>
            <person name="Rishishwar L."/>
            <person name="Prakash O."/>
            <person name="Pettenato A."/>
            <person name="Chakraborty R."/>
            <person name="Deutschbauer A.M."/>
            <person name="Van Nostrand J.D."/>
            <person name="Wu L."/>
            <person name="He Z."/>
            <person name="Jordan I.K."/>
            <person name="Hazen T.C."/>
            <person name="Arkin A.P."/>
            <person name="Kostka J.E."/>
            <person name="Zhou J."/>
        </authorList>
    </citation>
    <scope>NUCLEOTIDE SEQUENCE [LARGE SCALE GENOMIC DNA]</scope>
    <source>
        <strain evidence="8 9">FW104-T7</strain>
    </source>
</reference>
<evidence type="ECO:0000256" key="2">
    <source>
        <dbReference type="ARBA" id="ARBA00022475"/>
    </source>
</evidence>
<feature type="domain" description="Membrane transport protein MMPL" evidence="7">
    <location>
        <begin position="188"/>
        <end position="393"/>
    </location>
</feature>
<dbReference type="AlphaFoldDB" id="A0A154QFL5"/>
<feature type="transmembrane region" description="Helical" evidence="6">
    <location>
        <begin position="754"/>
        <end position="773"/>
    </location>
</feature>
<keyword evidence="3 6" id="KW-0812">Transmembrane</keyword>
<evidence type="ECO:0000256" key="4">
    <source>
        <dbReference type="ARBA" id="ARBA00022989"/>
    </source>
</evidence>
<proteinExistence type="predicted"/>
<dbReference type="PANTHER" id="PTHR33406:SF13">
    <property type="entry name" value="MEMBRANE PROTEIN YDFJ"/>
    <property type="match status" value="1"/>
</dbReference>
<feature type="transmembrane region" description="Helical" evidence="6">
    <location>
        <begin position="666"/>
        <end position="686"/>
    </location>
</feature>
<feature type="transmembrane region" description="Helical" evidence="6">
    <location>
        <begin position="421"/>
        <end position="442"/>
    </location>
</feature>
<feature type="transmembrane region" description="Helical" evidence="6">
    <location>
        <begin position="725"/>
        <end position="748"/>
    </location>
</feature>
<dbReference type="InterPro" id="IPR050545">
    <property type="entry name" value="Mycobact_MmpL"/>
</dbReference>
<feature type="transmembrane region" description="Helical" evidence="6">
    <location>
        <begin position="692"/>
        <end position="713"/>
    </location>
</feature>
<dbReference type="Pfam" id="PF03176">
    <property type="entry name" value="MMPL"/>
    <property type="match status" value="1"/>
</dbReference>
<dbReference type="STRING" id="416169.RHOFW104T7_15935"/>
<evidence type="ECO:0000256" key="3">
    <source>
        <dbReference type="ARBA" id="ARBA00022692"/>
    </source>
</evidence>
<name>A0A154QFL5_9GAMM</name>
<keyword evidence="5 6" id="KW-0472">Membrane</keyword>
<dbReference type="SUPFAM" id="SSF82866">
    <property type="entry name" value="Multidrug efflux transporter AcrB transmembrane domain"/>
    <property type="match status" value="2"/>
</dbReference>
<dbReference type="Proteomes" id="UP000076131">
    <property type="component" value="Unassembled WGS sequence"/>
</dbReference>
<feature type="transmembrane region" description="Helical" evidence="6">
    <location>
        <begin position="341"/>
        <end position="363"/>
    </location>
</feature>
<feature type="transmembrane region" description="Helical" evidence="6">
    <location>
        <begin position="369"/>
        <end position="389"/>
    </location>
</feature>
<dbReference type="PANTHER" id="PTHR33406">
    <property type="entry name" value="MEMBRANE PROTEIN MJ1562-RELATED"/>
    <property type="match status" value="1"/>
</dbReference>
<keyword evidence="4 6" id="KW-1133">Transmembrane helix</keyword>
<keyword evidence="2" id="KW-1003">Cell membrane</keyword>
<feature type="transmembrane region" description="Helical" evidence="6">
    <location>
        <begin position="301"/>
        <end position="320"/>
    </location>
</feature>
<evidence type="ECO:0000256" key="6">
    <source>
        <dbReference type="SAM" id="Phobius"/>
    </source>
</evidence>
<gene>
    <name evidence="8" type="ORF">RHOFW104T7_15935</name>
</gene>
<dbReference type="Gene3D" id="1.20.1640.10">
    <property type="entry name" value="Multidrug efflux transporter AcrB transmembrane domain"/>
    <property type="match status" value="2"/>
</dbReference>
<evidence type="ECO:0000313" key="8">
    <source>
        <dbReference type="EMBL" id="KZC23034.1"/>
    </source>
</evidence>
<organism evidence="8 9">
    <name type="scientific">Rhodanobacter thiooxydans</name>
    <dbReference type="NCBI Taxonomy" id="416169"/>
    <lineage>
        <taxon>Bacteria</taxon>
        <taxon>Pseudomonadati</taxon>
        <taxon>Pseudomonadota</taxon>
        <taxon>Gammaproteobacteria</taxon>
        <taxon>Lysobacterales</taxon>
        <taxon>Rhodanobacteraceae</taxon>
        <taxon>Rhodanobacter</taxon>
    </lineage>
</organism>
<comment type="subcellular location">
    <subcellularLocation>
        <location evidence="1">Cell membrane</location>
        <topology evidence="1">Multi-pass membrane protein</topology>
    </subcellularLocation>
</comment>
<dbReference type="GO" id="GO:0005886">
    <property type="term" value="C:plasma membrane"/>
    <property type="evidence" value="ECO:0007669"/>
    <property type="project" value="UniProtKB-SubCell"/>
</dbReference>